<dbReference type="InterPro" id="IPR002035">
    <property type="entry name" value="VWF_A"/>
</dbReference>
<dbReference type="SMART" id="SM00327">
    <property type="entry name" value="VWA"/>
    <property type="match status" value="1"/>
</dbReference>
<feature type="domain" description="VWFA" evidence="3">
    <location>
        <begin position="38"/>
        <end position="249"/>
    </location>
</feature>
<evidence type="ECO:0000313" key="4">
    <source>
        <dbReference type="EMBL" id="GGU79756.1"/>
    </source>
</evidence>
<feature type="transmembrane region" description="Helical" evidence="1">
    <location>
        <begin position="596"/>
        <end position="615"/>
    </location>
</feature>
<dbReference type="RefSeq" id="WP_189259307.1">
    <property type="nucleotide sequence ID" value="NZ_BMRE01000070.1"/>
</dbReference>
<keyword evidence="1" id="KW-0472">Membrane</keyword>
<gene>
    <name evidence="4" type="ORF">GCM10010178_83310</name>
</gene>
<feature type="signal peptide" evidence="2">
    <location>
        <begin position="1"/>
        <end position="22"/>
    </location>
</feature>
<keyword evidence="5" id="KW-1185">Reference proteome</keyword>
<dbReference type="SUPFAM" id="SSF53300">
    <property type="entry name" value="vWA-like"/>
    <property type="match status" value="1"/>
</dbReference>
<evidence type="ECO:0000256" key="1">
    <source>
        <dbReference type="SAM" id="Phobius"/>
    </source>
</evidence>
<reference evidence="5" key="1">
    <citation type="journal article" date="2019" name="Int. J. Syst. Evol. Microbiol.">
        <title>The Global Catalogue of Microorganisms (GCM) 10K type strain sequencing project: providing services to taxonomists for standard genome sequencing and annotation.</title>
        <authorList>
            <consortium name="The Broad Institute Genomics Platform"/>
            <consortium name="The Broad Institute Genome Sequencing Center for Infectious Disease"/>
            <person name="Wu L."/>
            <person name="Ma J."/>
        </authorList>
    </citation>
    <scope>NUCLEOTIDE SEQUENCE [LARGE SCALE GENOMIC DNA]</scope>
    <source>
        <strain evidence="5">JCM 3296</strain>
    </source>
</reference>
<keyword evidence="1" id="KW-1133">Transmembrane helix</keyword>
<dbReference type="Pfam" id="PF00092">
    <property type="entry name" value="VWA"/>
    <property type="match status" value="1"/>
</dbReference>
<comment type="caution">
    <text evidence="4">The sequence shown here is derived from an EMBL/GenBank/DDBJ whole genome shotgun (WGS) entry which is preliminary data.</text>
</comment>
<sequence length="741" mass="77897">MRLNVLASTAAALLLVPLPAGAVQQAVQQPEPVIQPAQIVVLVDESGSISADDMQREREAAALIALGEFSPGSSIAVVGFASDDGGQGQTPVDVVCPPSKVATAQDRQRLSDCVKNLRSRKQEEGQGTDHAAALQQALSYLTGDEDGPKLVFLLTDGKLDVSGSPRYGPDNVGDQRNRAASALIDTVLAQARQEKVAIWPLGFGDVDRAQLDRFAKGSFQGQCSDRSPSPSAAVVASSADVDRALLQAFGAGRCAGVGDIQRTPVSPGGTAEAKVTIPMIATDGSIIVMKHDSRVAVSYVDPEGEVVPKSGTQGESTFQVSGENATVEALRVVNPLPGTWTVKITSFPDVPRIDVGTAVLYQGAVRSAMTLSPPAPRPGQQVVVALSLQTRSRAIVDPAALKALSFTATMSGSGFTTTVDLNDEQRDSDERRDDGVYTGQVTIPEKATGSVRFVGKVAGIGISGDTRTVDAAIVSGPAPLAAVSSFGDTDRTVAPGDSLKGTVTVTNNSGRARKARIIVSDPAPGTLASIPGEQTVLSLPPSGVSTFDFDLTFASDTVMGANAVTLKVVDDESPQDVIYEWRLTANVAKPPPLTEIAIGIGVSAVLITLLVMFFVHRRRRDVRGLVVHLYEGHRGRGDLAAPEQPSAVFRFHLGEADQGVPQLAHAGPGDDTYELRRNGGVLRLRTPYGEDTRCHVGEHVDVTPTLAIKVLDERAALEFTDDPLGADLRDERPADGDHHLL</sequence>
<feature type="chain" id="PRO_5045394310" description="VWFA domain-containing protein" evidence="2">
    <location>
        <begin position="23"/>
        <end position="741"/>
    </location>
</feature>
<evidence type="ECO:0000313" key="5">
    <source>
        <dbReference type="Proteomes" id="UP000649573"/>
    </source>
</evidence>
<evidence type="ECO:0000259" key="3">
    <source>
        <dbReference type="PROSITE" id="PS50234"/>
    </source>
</evidence>
<keyword evidence="1" id="KW-0812">Transmembrane</keyword>
<dbReference type="InterPro" id="IPR036465">
    <property type="entry name" value="vWFA_dom_sf"/>
</dbReference>
<keyword evidence="2" id="KW-0732">Signal</keyword>
<dbReference type="PROSITE" id="PS50234">
    <property type="entry name" value="VWFA"/>
    <property type="match status" value="1"/>
</dbReference>
<dbReference type="Proteomes" id="UP000649573">
    <property type="component" value="Unassembled WGS sequence"/>
</dbReference>
<evidence type="ECO:0000256" key="2">
    <source>
        <dbReference type="SAM" id="SignalP"/>
    </source>
</evidence>
<dbReference type="Gene3D" id="3.40.50.410">
    <property type="entry name" value="von Willebrand factor, type A domain"/>
    <property type="match status" value="1"/>
</dbReference>
<protein>
    <recommendedName>
        <fullName evidence="3">VWFA domain-containing protein</fullName>
    </recommendedName>
</protein>
<dbReference type="CDD" id="cd00198">
    <property type="entry name" value="vWFA"/>
    <property type="match status" value="1"/>
</dbReference>
<organism evidence="4 5">
    <name type="scientific">Lentzea flava</name>
    <dbReference type="NCBI Taxonomy" id="103732"/>
    <lineage>
        <taxon>Bacteria</taxon>
        <taxon>Bacillati</taxon>
        <taxon>Actinomycetota</taxon>
        <taxon>Actinomycetes</taxon>
        <taxon>Pseudonocardiales</taxon>
        <taxon>Pseudonocardiaceae</taxon>
        <taxon>Lentzea</taxon>
    </lineage>
</organism>
<proteinExistence type="predicted"/>
<accession>A0ABQ2VCK0</accession>
<name>A0ABQ2VCK0_9PSEU</name>
<dbReference type="EMBL" id="BMRE01000070">
    <property type="protein sequence ID" value="GGU79756.1"/>
    <property type="molecule type" value="Genomic_DNA"/>
</dbReference>